<name>A0A426YLP8_ENSVE</name>
<dbReference type="SUPFAM" id="SSF48452">
    <property type="entry name" value="TPR-like"/>
    <property type="match status" value="1"/>
</dbReference>
<accession>A0A426YLP8</accession>
<dbReference type="InterPro" id="IPR011990">
    <property type="entry name" value="TPR-like_helical_dom_sf"/>
</dbReference>
<keyword evidence="4" id="KW-0813">Transport</keyword>
<evidence type="ECO:0000313" key="12">
    <source>
        <dbReference type="Proteomes" id="UP000287651"/>
    </source>
</evidence>
<keyword evidence="7" id="KW-0653">Protein transport</keyword>
<dbReference type="PANTHER" id="PTHR32409">
    <property type="entry name" value="MITOCHONDRIAL IMPORT RECEPTOR SUBUNIT TOM20-1-RELATED"/>
    <property type="match status" value="1"/>
</dbReference>
<dbReference type="InterPro" id="IPR010547">
    <property type="entry name" value="TOM20_imprt_rcpt"/>
</dbReference>
<evidence type="ECO:0000256" key="5">
    <source>
        <dbReference type="ARBA" id="ARBA00022692"/>
    </source>
</evidence>
<dbReference type="AlphaFoldDB" id="A0A426YLP8"/>
<comment type="function">
    <text evidence="1">Central component of the receptor complex responsible for the recognition and translocation of cytosolically synthesized mitochondrial preproteins. Together with TOM22 functions as the transit peptide receptor at the surface of the mitochondrion outer membrane and facilitates the movement of preproteins into the translocation pore.</text>
</comment>
<dbReference type="GO" id="GO:0045040">
    <property type="term" value="P:protein insertion into mitochondrial outer membrane"/>
    <property type="evidence" value="ECO:0007669"/>
    <property type="project" value="InterPro"/>
</dbReference>
<evidence type="ECO:0000256" key="8">
    <source>
        <dbReference type="ARBA" id="ARBA00022989"/>
    </source>
</evidence>
<dbReference type="Pfam" id="PF06552">
    <property type="entry name" value="TOM20_plant"/>
    <property type="match status" value="2"/>
</dbReference>
<dbReference type="GO" id="GO:0005742">
    <property type="term" value="C:mitochondrial outer membrane translocase complex"/>
    <property type="evidence" value="ECO:0007669"/>
    <property type="project" value="InterPro"/>
</dbReference>
<dbReference type="PANTHER" id="PTHR32409:SF3">
    <property type="entry name" value="MITOCHONDRIAL IMPORT RECEPTOR SUBUNIT TOM20-1-RELATED"/>
    <property type="match status" value="1"/>
</dbReference>
<keyword evidence="8" id="KW-1133">Transmembrane helix</keyword>
<evidence type="ECO:0000256" key="10">
    <source>
        <dbReference type="ARBA" id="ARBA00023136"/>
    </source>
</evidence>
<proteinExistence type="inferred from homology"/>
<keyword evidence="9" id="KW-0496">Mitochondrion</keyword>
<evidence type="ECO:0000256" key="7">
    <source>
        <dbReference type="ARBA" id="ARBA00022927"/>
    </source>
</evidence>
<evidence type="ECO:0000256" key="4">
    <source>
        <dbReference type="ARBA" id="ARBA00022448"/>
    </source>
</evidence>
<evidence type="ECO:0000256" key="6">
    <source>
        <dbReference type="ARBA" id="ARBA00022787"/>
    </source>
</evidence>
<comment type="caution">
    <text evidence="11">The sequence shown here is derived from an EMBL/GenBank/DDBJ whole genome shotgun (WGS) entry which is preliminary data.</text>
</comment>
<dbReference type="Gene3D" id="1.25.40.10">
    <property type="entry name" value="Tetratricopeptide repeat domain"/>
    <property type="match status" value="2"/>
</dbReference>
<protein>
    <submittedName>
        <fullName evidence="11">Uncharacterized protein</fullName>
    </submittedName>
</protein>
<keyword evidence="10" id="KW-0472">Membrane</keyword>
<organism evidence="11 12">
    <name type="scientific">Ensete ventricosum</name>
    <name type="common">Abyssinian banana</name>
    <name type="synonym">Musa ensete</name>
    <dbReference type="NCBI Taxonomy" id="4639"/>
    <lineage>
        <taxon>Eukaryota</taxon>
        <taxon>Viridiplantae</taxon>
        <taxon>Streptophyta</taxon>
        <taxon>Embryophyta</taxon>
        <taxon>Tracheophyta</taxon>
        <taxon>Spermatophyta</taxon>
        <taxon>Magnoliopsida</taxon>
        <taxon>Liliopsida</taxon>
        <taxon>Zingiberales</taxon>
        <taxon>Musaceae</taxon>
        <taxon>Ensete</taxon>
    </lineage>
</organism>
<dbReference type="EMBL" id="AMZH03011565">
    <property type="protein sequence ID" value="RRT52643.1"/>
    <property type="molecule type" value="Genomic_DNA"/>
</dbReference>
<comment type="subcellular location">
    <subcellularLocation>
        <location evidence="2">Mitochondrion outer membrane</location>
        <topology evidence="2">Single-pass membrane protein</topology>
    </subcellularLocation>
</comment>
<gene>
    <name evidence="11" type="ORF">B296_00034409</name>
</gene>
<dbReference type="GO" id="GO:0015031">
    <property type="term" value="P:protein transport"/>
    <property type="evidence" value="ECO:0007669"/>
    <property type="project" value="UniProtKB-KW"/>
</dbReference>
<evidence type="ECO:0000313" key="11">
    <source>
        <dbReference type="EMBL" id="RRT52643.1"/>
    </source>
</evidence>
<evidence type="ECO:0000256" key="9">
    <source>
        <dbReference type="ARBA" id="ARBA00023128"/>
    </source>
</evidence>
<sequence>MDLHQNDFDRLLFFEHARKAAEAAYANNPLDADVSRDAFPSFPLVHARVFGPFGNWNDQFRRRHLLCDRKIVICELDLGEEKSQLHKFECFADAISKLEEALEVNPSKHDTLWCLGNAHTSHAFFTQDHETAIGYFDEATQCFQQAVELVTLAQTNSPIQSFILSICTCFGALRFQILVGSWKRVVS</sequence>
<comment type="similarity">
    <text evidence="3">Belongs to the Tom20 family.</text>
</comment>
<evidence type="ECO:0000256" key="3">
    <source>
        <dbReference type="ARBA" id="ARBA00005792"/>
    </source>
</evidence>
<keyword evidence="6" id="KW-1000">Mitochondrion outer membrane</keyword>
<keyword evidence="5" id="KW-0812">Transmembrane</keyword>
<evidence type="ECO:0000256" key="1">
    <source>
        <dbReference type="ARBA" id="ARBA00003450"/>
    </source>
</evidence>
<reference evidence="11 12" key="1">
    <citation type="journal article" date="2014" name="Agronomy (Basel)">
        <title>A Draft Genome Sequence for Ensete ventricosum, the Drought-Tolerant Tree Against Hunger.</title>
        <authorList>
            <person name="Harrison J."/>
            <person name="Moore K.A."/>
            <person name="Paszkiewicz K."/>
            <person name="Jones T."/>
            <person name="Grant M."/>
            <person name="Ambacheew D."/>
            <person name="Muzemil S."/>
            <person name="Studholme D.J."/>
        </authorList>
    </citation>
    <scope>NUCLEOTIDE SEQUENCE [LARGE SCALE GENOMIC DNA]</scope>
</reference>
<evidence type="ECO:0000256" key="2">
    <source>
        <dbReference type="ARBA" id="ARBA00004572"/>
    </source>
</evidence>
<dbReference type="Proteomes" id="UP000287651">
    <property type="component" value="Unassembled WGS sequence"/>
</dbReference>